<feature type="region of interest" description="Disordered" evidence="1">
    <location>
        <begin position="1"/>
        <end position="95"/>
    </location>
</feature>
<feature type="compositionally biased region" description="Gly residues" evidence="1">
    <location>
        <begin position="333"/>
        <end position="346"/>
    </location>
</feature>
<feature type="compositionally biased region" description="Polar residues" evidence="1">
    <location>
        <begin position="1"/>
        <end position="11"/>
    </location>
</feature>
<accession>A0A179GZZ1</accession>
<feature type="region of interest" description="Disordered" evidence="1">
    <location>
        <begin position="332"/>
        <end position="458"/>
    </location>
</feature>
<feature type="compositionally biased region" description="Gly residues" evidence="1">
    <location>
        <begin position="391"/>
        <end position="406"/>
    </location>
</feature>
<dbReference type="AlphaFoldDB" id="A0A179GZZ1"/>
<feature type="region of interest" description="Disordered" evidence="1">
    <location>
        <begin position="518"/>
        <end position="741"/>
    </location>
</feature>
<sequence>MNNRNIATDSNLHVHVEEAPPPPYSETDIYSNSGAGPRTPTVANTATSPRTDDGASRVSSSTSTGEPVLTPPDTPRTASNPQQQQQQQQQSQPQPGAALYFETRPPTLTPTAAETLVHTVSVDGSSTPDDVPYRAEWAARDVTAQDWATFVNFLLPDHTTRGNEAVIDRKLRAEGHSDTSSHAEAQLGHVRESGPEAVRRREDAEATVRQWNDGFFGPRGISIQLARLDDPAPMPGSWDAAFDLGTPEQQRERGQQQRERAQQQQEQARQQREQAQQQREQAQQQRQQQGGRGRTWGGFNIDGDRVSFGDKFVADSNGLRIGSLIMDSSGIRMGAGDGAGQSGTRGIGPQPQPQPPTGSFAGPSRHGFGNHHHGRHDYHGYGDRHRRGHDMGWGWGGHGHQGGGPHGPDHHERGRHSDRKGRHHRSESADSTSSSSSSSSSSSESSIGSLPDYDDVKDQQMPLYLARLQDWTAHPDQHRSKGDVKQLKAELKEAKAAPVDPNMDKKALRAQIKALTQAWKQLKKHQRNVRKATRRERKQRRRAEKRERRQHRRDMRRSRRDVRKGRSVPAPPGMPAIPAMPAMAAPPAPPAPPAPAAPAAPPAPPAPHAWHGGCGSRGGHGPFPGPPQNIFGPSGPFGSRGVFGPGGLFGGPGGRGNHCSWGGRGGGGGGGGPFGGRGGWGGPGGPWGASASRSAPGAWPDEKQDDYSAPDGQGQGQESGVATPPPSAAAAAQYRTADELESEIQRKTTAAIDLENGAEKRAVEKELEALTEKLEQVRLQADEAYARELAAQYGQ</sequence>
<dbReference type="EMBL" id="LSBH01000002">
    <property type="protein sequence ID" value="OAQ83567.1"/>
    <property type="molecule type" value="Genomic_DNA"/>
</dbReference>
<feature type="compositionally biased region" description="Low complexity" evidence="1">
    <location>
        <begin position="688"/>
        <end position="699"/>
    </location>
</feature>
<feature type="compositionally biased region" description="Low complexity" evidence="1">
    <location>
        <begin position="631"/>
        <end position="640"/>
    </location>
</feature>
<evidence type="ECO:0000313" key="2">
    <source>
        <dbReference type="EMBL" id="OAQ83567.1"/>
    </source>
</evidence>
<feature type="compositionally biased region" description="Gly residues" evidence="1">
    <location>
        <begin position="641"/>
        <end position="687"/>
    </location>
</feature>
<feature type="compositionally biased region" description="Low complexity" evidence="1">
    <location>
        <begin position="262"/>
        <end position="289"/>
    </location>
</feature>
<comment type="caution">
    <text evidence="2">The sequence shown here is derived from an EMBL/GenBank/DDBJ whole genome shotgun (WGS) entry which is preliminary data.</text>
</comment>
<name>A0A179GZZ1_PURLI</name>
<feature type="compositionally biased region" description="Pro residues" evidence="1">
    <location>
        <begin position="584"/>
        <end position="607"/>
    </location>
</feature>
<feature type="compositionally biased region" description="Basic and acidic residues" evidence="1">
    <location>
        <begin position="249"/>
        <end position="261"/>
    </location>
</feature>
<feature type="region of interest" description="Disordered" evidence="1">
    <location>
        <begin position="474"/>
        <end position="504"/>
    </location>
</feature>
<dbReference type="Proteomes" id="UP000078240">
    <property type="component" value="Unassembled WGS sequence"/>
</dbReference>
<feature type="compositionally biased region" description="Low complexity" evidence="1">
    <location>
        <begin position="429"/>
        <end position="449"/>
    </location>
</feature>
<proteinExistence type="predicted"/>
<gene>
    <name evidence="2" type="ORF">VFPBJ_02335</name>
</gene>
<reference evidence="2 3" key="1">
    <citation type="submission" date="2016-01" db="EMBL/GenBank/DDBJ databases">
        <title>Biosynthesis of antibiotic leucinostatins and their inhibition on Phytophthora in bio-control Purpureocillium lilacinum.</title>
        <authorList>
            <person name="Wang G."/>
            <person name="Liu Z."/>
            <person name="Lin R."/>
            <person name="Li E."/>
            <person name="Mao Z."/>
            <person name="Ling J."/>
            <person name="Yin W."/>
            <person name="Xie B."/>
        </authorList>
    </citation>
    <scope>NUCLEOTIDE SEQUENCE [LARGE SCALE GENOMIC DNA]</scope>
    <source>
        <strain evidence="2">PLBJ-1</strain>
    </source>
</reference>
<feature type="compositionally biased region" description="Low complexity" evidence="1">
    <location>
        <begin position="81"/>
        <end position="95"/>
    </location>
</feature>
<feature type="compositionally biased region" description="Basic residues" evidence="1">
    <location>
        <begin position="413"/>
        <end position="425"/>
    </location>
</feature>
<feature type="region of interest" description="Disordered" evidence="1">
    <location>
        <begin position="177"/>
        <end position="203"/>
    </location>
</feature>
<feature type="region of interest" description="Disordered" evidence="1">
    <location>
        <begin position="247"/>
        <end position="301"/>
    </location>
</feature>
<feature type="compositionally biased region" description="Basic and acidic residues" evidence="1">
    <location>
        <begin position="189"/>
        <end position="203"/>
    </location>
</feature>
<organism evidence="2 3">
    <name type="scientific">Purpureocillium lilacinum</name>
    <name type="common">Paecilomyces lilacinus</name>
    <dbReference type="NCBI Taxonomy" id="33203"/>
    <lineage>
        <taxon>Eukaryota</taxon>
        <taxon>Fungi</taxon>
        <taxon>Dikarya</taxon>
        <taxon>Ascomycota</taxon>
        <taxon>Pezizomycotina</taxon>
        <taxon>Sordariomycetes</taxon>
        <taxon>Hypocreomycetidae</taxon>
        <taxon>Hypocreales</taxon>
        <taxon>Ophiocordycipitaceae</taxon>
        <taxon>Purpureocillium</taxon>
    </lineage>
</organism>
<evidence type="ECO:0000313" key="3">
    <source>
        <dbReference type="Proteomes" id="UP000078240"/>
    </source>
</evidence>
<feature type="compositionally biased region" description="Basic residues" evidence="1">
    <location>
        <begin position="521"/>
        <end position="566"/>
    </location>
</feature>
<feature type="compositionally biased region" description="Gly residues" evidence="1">
    <location>
        <begin position="612"/>
        <end position="622"/>
    </location>
</feature>
<feature type="compositionally biased region" description="Basic and acidic residues" evidence="1">
    <location>
        <begin position="474"/>
        <end position="495"/>
    </location>
</feature>
<evidence type="ECO:0000256" key="1">
    <source>
        <dbReference type="SAM" id="MobiDB-lite"/>
    </source>
</evidence>
<protein>
    <submittedName>
        <fullName evidence="2">RING finger domain-containing protein</fullName>
    </submittedName>
</protein>